<evidence type="ECO:0000256" key="2">
    <source>
        <dbReference type="ARBA" id="ARBA00007441"/>
    </source>
</evidence>
<proteinExistence type="inferred from homology"/>
<evidence type="ECO:0000313" key="7">
    <source>
        <dbReference type="EMBL" id="TFK24932.1"/>
    </source>
</evidence>
<dbReference type="Pfam" id="PF00155">
    <property type="entry name" value="Aminotran_1_2"/>
    <property type="match status" value="1"/>
</dbReference>
<dbReference type="STRING" id="230819.A0A5C3KWV6"/>
<dbReference type="EMBL" id="ML210192">
    <property type="protein sequence ID" value="TFK24932.1"/>
    <property type="molecule type" value="Genomic_DNA"/>
</dbReference>
<evidence type="ECO:0000259" key="6">
    <source>
        <dbReference type="Pfam" id="PF00155"/>
    </source>
</evidence>
<keyword evidence="5" id="KW-0663">Pyridoxal phosphate</keyword>
<evidence type="ECO:0000313" key="8">
    <source>
        <dbReference type="Proteomes" id="UP000307440"/>
    </source>
</evidence>
<dbReference type="Gene3D" id="3.40.640.10">
    <property type="entry name" value="Type I PLP-dependent aspartate aminotransferase-like (Major domain)"/>
    <property type="match status" value="1"/>
</dbReference>
<feature type="domain" description="Aminotransferase class I/classII large" evidence="6">
    <location>
        <begin position="99"/>
        <end position="454"/>
    </location>
</feature>
<dbReference type="Proteomes" id="UP000307440">
    <property type="component" value="Unassembled WGS sequence"/>
</dbReference>
<dbReference type="InterPro" id="IPR004839">
    <property type="entry name" value="Aminotransferase_I/II_large"/>
</dbReference>
<organism evidence="7 8">
    <name type="scientific">Coprinopsis marcescibilis</name>
    <name type="common">Agaric fungus</name>
    <name type="synonym">Psathyrella marcescibilis</name>
    <dbReference type="NCBI Taxonomy" id="230819"/>
    <lineage>
        <taxon>Eukaryota</taxon>
        <taxon>Fungi</taxon>
        <taxon>Dikarya</taxon>
        <taxon>Basidiomycota</taxon>
        <taxon>Agaricomycotina</taxon>
        <taxon>Agaricomycetes</taxon>
        <taxon>Agaricomycetidae</taxon>
        <taxon>Agaricales</taxon>
        <taxon>Agaricineae</taxon>
        <taxon>Psathyrellaceae</taxon>
        <taxon>Coprinopsis</taxon>
    </lineage>
</organism>
<dbReference type="InterPro" id="IPR015421">
    <property type="entry name" value="PyrdxlP-dep_Trfase_major"/>
</dbReference>
<dbReference type="CDD" id="cd00609">
    <property type="entry name" value="AAT_like"/>
    <property type="match status" value="1"/>
</dbReference>
<keyword evidence="4" id="KW-0808">Transferase</keyword>
<dbReference type="PANTHER" id="PTHR42790:SF19">
    <property type="entry name" value="KYNURENINE_ALPHA-AMINOADIPATE AMINOTRANSFERASE, MITOCHONDRIAL"/>
    <property type="match status" value="1"/>
</dbReference>
<sequence length="464" mass="51348">MTVTLPAAATSKETKPCTPLPSSYYTERLSDVSAGRKPSPIWDLLPVEDTPGMLSMLAGKPNPATFPFKYIHLGVRSPTDKTKIEEIAIEGKDLDAALQYGVTTGFTELVDWVRDMMAQVHGRDPDSEAWRVSLGPGSQDLLYKAMNALVNPGDTVIVEGPTYPGVTPIMAALSCQYAVVDVDDQGAIATDMEKMLANWDRSVKPFPKVFYTIPFGCNPSGVTTSYARRIQLLEIARKYDIIILEDDPYYFLYYGKAPKPPSYFTLEKQLGGEVGRVLRFDSFSKVLAAGFRLGWITGPSTLVAAIERHNSCSVVQPSSLTQAVTLPLLKQWKISGFLAHTVATASFYRQRRDAFEACLNRHLADLAEWTVPEASMFFWLKLRLPPTVRCQNLGSPGEEDEGDSAAFIRDKAMHRGVLLLPGANAYVDDRSTARVRVSFSLLSDEQMEEAVRRLAEVLREESTS</sequence>
<dbReference type="InterPro" id="IPR015424">
    <property type="entry name" value="PyrdxlP-dep_Trfase"/>
</dbReference>
<dbReference type="GO" id="GO:1901605">
    <property type="term" value="P:alpha-amino acid metabolic process"/>
    <property type="evidence" value="ECO:0007669"/>
    <property type="project" value="TreeGrafter"/>
</dbReference>
<comment type="similarity">
    <text evidence="2">Belongs to the class-I pyridoxal-phosphate-dependent aminotransferase family.</text>
</comment>
<dbReference type="InterPro" id="IPR050859">
    <property type="entry name" value="Class-I_PLP-dep_aminotransf"/>
</dbReference>
<gene>
    <name evidence="7" type="ORF">FA15DRAFT_668984</name>
</gene>
<dbReference type="GO" id="GO:0030170">
    <property type="term" value="F:pyridoxal phosphate binding"/>
    <property type="evidence" value="ECO:0007669"/>
    <property type="project" value="InterPro"/>
</dbReference>
<reference evidence="7 8" key="1">
    <citation type="journal article" date="2019" name="Nat. Ecol. Evol.">
        <title>Megaphylogeny resolves global patterns of mushroom evolution.</title>
        <authorList>
            <person name="Varga T."/>
            <person name="Krizsan K."/>
            <person name="Foldi C."/>
            <person name="Dima B."/>
            <person name="Sanchez-Garcia M."/>
            <person name="Sanchez-Ramirez S."/>
            <person name="Szollosi G.J."/>
            <person name="Szarkandi J.G."/>
            <person name="Papp V."/>
            <person name="Albert L."/>
            <person name="Andreopoulos W."/>
            <person name="Angelini C."/>
            <person name="Antonin V."/>
            <person name="Barry K.W."/>
            <person name="Bougher N.L."/>
            <person name="Buchanan P."/>
            <person name="Buyck B."/>
            <person name="Bense V."/>
            <person name="Catcheside P."/>
            <person name="Chovatia M."/>
            <person name="Cooper J."/>
            <person name="Damon W."/>
            <person name="Desjardin D."/>
            <person name="Finy P."/>
            <person name="Geml J."/>
            <person name="Haridas S."/>
            <person name="Hughes K."/>
            <person name="Justo A."/>
            <person name="Karasinski D."/>
            <person name="Kautmanova I."/>
            <person name="Kiss B."/>
            <person name="Kocsube S."/>
            <person name="Kotiranta H."/>
            <person name="LaButti K.M."/>
            <person name="Lechner B.E."/>
            <person name="Liimatainen K."/>
            <person name="Lipzen A."/>
            <person name="Lukacs Z."/>
            <person name="Mihaltcheva S."/>
            <person name="Morgado L.N."/>
            <person name="Niskanen T."/>
            <person name="Noordeloos M.E."/>
            <person name="Ohm R.A."/>
            <person name="Ortiz-Santana B."/>
            <person name="Ovrebo C."/>
            <person name="Racz N."/>
            <person name="Riley R."/>
            <person name="Savchenko A."/>
            <person name="Shiryaev A."/>
            <person name="Soop K."/>
            <person name="Spirin V."/>
            <person name="Szebenyi C."/>
            <person name="Tomsovsky M."/>
            <person name="Tulloss R.E."/>
            <person name="Uehling J."/>
            <person name="Grigoriev I.V."/>
            <person name="Vagvolgyi C."/>
            <person name="Papp T."/>
            <person name="Martin F.M."/>
            <person name="Miettinen O."/>
            <person name="Hibbett D.S."/>
            <person name="Nagy L.G."/>
        </authorList>
    </citation>
    <scope>NUCLEOTIDE SEQUENCE [LARGE SCALE GENOMIC DNA]</scope>
    <source>
        <strain evidence="7 8">CBS 121175</strain>
    </source>
</reference>
<name>A0A5C3KWV6_COPMA</name>
<dbReference type="AlphaFoldDB" id="A0A5C3KWV6"/>
<comment type="cofactor">
    <cofactor evidence="1">
        <name>pyridoxal 5'-phosphate</name>
        <dbReference type="ChEBI" id="CHEBI:597326"/>
    </cofactor>
</comment>
<protein>
    <submittedName>
        <fullName evidence="7">TdiD protein</fullName>
    </submittedName>
</protein>
<dbReference type="SUPFAM" id="SSF53383">
    <property type="entry name" value="PLP-dependent transferases"/>
    <property type="match status" value="1"/>
</dbReference>
<evidence type="ECO:0000256" key="3">
    <source>
        <dbReference type="ARBA" id="ARBA00022576"/>
    </source>
</evidence>
<keyword evidence="3" id="KW-0032">Aminotransferase</keyword>
<accession>A0A5C3KWV6</accession>
<evidence type="ECO:0000256" key="4">
    <source>
        <dbReference type="ARBA" id="ARBA00022679"/>
    </source>
</evidence>
<evidence type="ECO:0000256" key="1">
    <source>
        <dbReference type="ARBA" id="ARBA00001933"/>
    </source>
</evidence>
<dbReference type="GO" id="GO:0008483">
    <property type="term" value="F:transaminase activity"/>
    <property type="evidence" value="ECO:0007669"/>
    <property type="project" value="UniProtKB-KW"/>
</dbReference>
<keyword evidence="8" id="KW-1185">Reference proteome</keyword>
<dbReference type="PANTHER" id="PTHR42790">
    <property type="entry name" value="AMINOTRANSFERASE"/>
    <property type="match status" value="1"/>
</dbReference>
<evidence type="ECO:0000256" key="5">
    <source>
        <dbReference type="ARBA" id="ARBA00022898"/>
    </source>
</evidence>
<dbReference type="OrthoDB" id="691673at2759"/>